<protein>
    <recommendedName>
        <fullName evidence="1">non-specific serine/threonine protein kinase</fullName>
        <ecNumber evidence="1">2.7.11.1</ecNumber>
    </recommendedName>
</protein>
<dbReference type="PROSITE" id="PS00107">
    <property type="entry name" value="PROTEIN_KINASE_ATP"/>
    <property type="match status" value="1"/>
</dbReference>
<dbReference type="PANTHER" id="PTHR43289:SF6">
    <property type="entry name" value="SERINE_THREONINE-PROTEIN KINASE NEKL-3"/>
    <property type="match status" value="1"/>
</dbReference>
<accession>A0A7W7RD48</accession>
<evidence type="ECO:0000256" key="3">
    <source>
        <dbReference type="ARBA" id="ARBA00022679"/>
    </source>
</evidence>
<feature type="compositionally biased region" description="Pro residues" evidence="8">
    <location>
        <begin position="330"/>
        <end position="339"/>
    </location>
</feature>
<comment type="caution">
    <text evidence="11">The sequence shown here is derived from an EMBL/GenBank/DDBJ whole genome shotgun (WGS) entry which is preliminary data.</text>
</comment>
<evidence type="ECO:0000256" key="1">
    <source>
        <dbReference type="ARBA" id="ARBA00012513"/>
    </source>
</evidence>
<evidence type="ECO:0000313" key="11">
    <source>
        <dbReference type="EMBL" id="MBB4929779.1"/>
    </source>
</evidence>
<dbReference type="PROSITE" id="PS50011">
    <property type="entry name" value="PROTEIN_KINASE_DOM"/>
    <property type="match status" value="1"/>
</dbReference>
<keyword evidence="5 11" id="KW-0418">Kinase</keyword>
<dbReference type="InterPro" id="IPR011009">
    <property type="entry name" value="Kinase-like_dom_sf"/>
</dbReference>
<keyword evidence="6 7" id="KW-0067">ATP-binding</keyword>
<sequence>MTSGSDTRVVAGRYQIQRQLGRGGMGVVWQAWDPELEREVAIKEVLLPEELTPDERREMHFRTRREARSAAKLSHPSIITIHDVLDFEDHPWIVMELVDGKPLDKMLKESGPLPPERVATIAKALLDSLLLAHSKGVIHRDIKPGNVMLTDNERVILTDFGIATIDGETTITRTGALIGSPEYMAPERLQQESSDAPSDIWSLGVTLFAATEGQSPFKRETVTASISAVLSAPIPPPQRAGPLTPLLMGMLDRDPARRLAAPQAAQLLTASMPTQAMGPPSGTNPSLAPTAGMPPPTQYPPGHQPPPQQYPPGQQPPPQQYPPHAGQPGPNGPVDPNGPPSGSAAAGGNNKRKVYMVAGAIAAALVLGVASAAWAATRPETSEYQLYGSGDYSFEYPVDWDVSEDDDGRATASHPDSREEISFVVDSYEPERTNPRTEIEEKSEGEWETTDWDGYEMEDLQRTQQDYLPDRWKAATWVFRYTNDDRDHPNRYSVRHQVHVESDWDDTAVWLRWDLPEGQETEYQDVIEHVNRSLRP</sequence>
<dbReference type="Gene3D" id="3.30.200.20">
    <property type="entry name" value="Phosphorylase Kinase, domain 1"/>
    <property type="match status" value="1"/>
</dbReference>
<evidence type="ECO:0000256" key="5">
    <source>
        <dbReference type="ARBA" id="ARBA00022777"/>
    </source>
</evidence>
<keyword evidence="9" id="KW-1133">Transmembrane helix</keyword>
<proteinExistence type="predicted"/>
<dbReference type="SMART" id="SM00220">
    <property type="entry name" value="S_TKc"/>
    <property type="match status" value="1"/>
</dbReference>
<keyword evidence="2 11" id="KW-0723">Serine/threonine-protein kinase</keyword>
<gene>
    <name evidence="11" type="ORF">F4561_000599</name>
</gene>
<evidence type="ECO:0000256" key="6">
    <source>
        <dbReference type="ARBA" id="ARBA00022840"/>
    </source>
</evidence>
<evidence type="ECO:0000256" key="4">
    <source>
        <dbReference type="ARBA" id="ARBA00022741"/>
    </source>
</evidence>
<evidence type="ECO:0000256" key="2">
    <source>
        <dbReference type="ARBA" id="ARBA00022527"/>
    </source>
</evidence>
<dbReference type="GO" id="GO:0005524">
    <property type="term" value="F:ATP binding"/>
    <property type="evidence" value="ECO:0007669"/>
    <property type="project" value="UniProtKB-UniRule"/>
</dbReference>
<feature type="binding site" evidence="7">
    <location>
        <position position="43"/>
    </location>
    <ligand>
        <name>ATP</name>
        <dbReference type="ChEBI" id="CHEBI:30616"/>
    </ligand>
</feature>
<evidence type="ECO:0000256" key="8">
    <source>
        <dbReference type="SAM" id="MobiDB-lite"/>
    </source>
</evidence>
<keyword evidence="9" id="KW-0472">Membrane</keyword>
<keyword evidence="4 7" id="KW-0547">Nucleotide-binding</keyword>
<dbReference type="GO" id="GO:0004674">
    <property type="term" value="F:protein serine/threonine kinase activity"/>
    <property type="evidence" value="ECO:0007669"/>
    <property type="project" value="UniProtKB-KW"/>
</dbReference>
<dbReference type="AlphaFoldDB" id="A0A7W7RD48"/>
<dbReference type="PROSITE" id="PS00108">
    <property type="entry name" value="PROTEIN_KINASE_ST"/>
    <property type="match status" value="1"/>
</dbReference>
<dbReference type="Pfam" id="PF00069">
    <property type="entry name" value="Pkinase"/>
    <property type="match status" value="1"/>
</dbReference>
<dbReference type="InterPro" id="IPR017441">
    <property type="entry name" value="Protein_kinase_ATP_BS"/>
</dbReference>
<dbReference type="CDD" id="cd14014">
    <property type="entry name" value="STKc_PknB_like"/>
    <property type="match status" value="1"/>
</dbReference>
<dbReference type="Proteomes" id="UP000523007">
    <property type="component" value="Unassembled WGS sequence"/>
</dbReference>
<name>A0A7W7RD48_9ACTN</name>
<dbReference type="RefSeq" id="WP_184574514.1">
    <property type="nucleotide sequence ID" value="NZ_JACHJT010000001.1"/>
</dbReference>
<keyword evidence="3" id="KW-0808">Transferase</keyword>
<keyword evidence="12" id="KW-1185">Reference proteome</keyword>
<feature type="transmembrane region" description="Helical" evidence="9">
    <location>
        <begin position="354"/>
        <end position="376"/>
    </location>
</feature>
<dbReference type="EMBL" id="JACHJT010000001">
    <property type="protein sequence ID" value="MBB4929779.1"/>
    <property type="molecule type" value="Genomic_DNA"/>
</dbReference>
<evidence type="ECO:0000256" key="9">
    <source>
        <dbReference type="SAM" id="Phobius"/>
    </source>
</evidence>
<evidence type="ECO:0000256" key="7">
    <source>
        <dbReference type="PROSITE-ProRule" id="PRU10141"/>
    </source>
</evidence>
<evidence type="ECO:0000259" key="10">
    <source>
        <dbReference type="PROSITE" id="PS50011"/>
    </source>
</evidence>
<dbReference type="Gene3D" id="1.10.510.10">
    <property type="entry name" value="Transferase(Phosphotransferase) domain 1"/>
    <property type="match status" value="1"/>
</dbReference>
<dbReference type="EC" id="2.7.11.1" evidence="1"/>
<feature type="compositionally biased region" description="Pro residues" evidence="8">
    <location>
        <begin position="292"/>
        <end position="321"/>
    </location>
</feature>
<dbReference type="InterPro" id="IPR000719">
    <property type="entry name" value="Prot_kinase_dom"/>
</dbReference>
<dbReference type="InterPro" id="IPR008271">
    <property type="entry name" value="Ser/Thr_kinase_AS"/>
</dbReference>
<feature type="domain" description="Protein kinase" evidence="10">
    <location>
        <begin position="14"/>
        <end position="272"/>
    </location>
</feature>
<organism evidence="11 12">
    <name type="scientific">Lipingzhangella halophila</name>
    <dbReference type="NCBI Taxonomy" id="1783352"/>
    <lineage>
        <taxon>Bacteria</taxon>
        <taxon>Bacillati</taxon>
        <taxon>Actinomycetota</taxon>
        <taxon>Actinomycetes</taxon>
        <taxon>Streptosporangiales</taxon>
        <taxon>Nocardiopsidaceae</taxon>
        <taxon>Lipingzhangella</taxon>
    </lineage>
</organism>
<keyword evidence="9" id="KW-0812">Transmembrane</keyword>
<feature type="region of interest" description="Disordered" evidence="8">
    <location>
        <begin position="273"/>
        <end position="346"/>
    </location>
</feature>
<reference evidence="11 12" key="1">
    <citation type="submission" date="2020-08" db="EMBL/GenBank/DDBJ databases">
        <title>Sequencing the genomes of 1000 actinobacteria strains.</title>
        <authorList>
            <person name="Klenk H.-P."/>
        </authorList>
    </citation>
    <scope>NUCLEOTIDE SEQUENCE [LARGE SCALE GENOMIC DNA]</scope>
    <source>
        <strain evidence="11 12">DSM 102030</strain>
    </source>
</reference>
<dbReference type="PANTHER" id="PTHR43289">
    <property type="entry name" value="MITOGEN-ACTIVATED PROTEIN KINASE KINASE KINASE 20-RELATED"/>
    <property type="match status" value="1"/>
</dbReference>
<dbReference type="SUPFAM" id="SSF56112">
    <property type="entry name" value="Protein kinase-like (PK-like)"/>
    <property type="match status" value="1"/>
</dbReference>
<evidence type="ECO:0000313" key="12">
    <source>
        <dbReference type="Proteomes" id="UP000523007"/>
    </source>
</evidence>